<dbReference type="AlphaFoldDB" id="A0A1I7FQ53"/>
<dbReference type="InterPro" id="IPR036683">
    <property type="entry name" value="CO_DH_flav_C_dom_sf"/>
</dbReference>
<dbReference type="SUPFAM" id="SSF55447">
    <property type="entry name" value="CO dehydrogenase flavoprotein C-terminal domain-like"/>
    <property type="match status" value="1"/>
</dbReference>
<evidence type="ECO:0000259" key="4">
    <source>
        <dbReference type="PROSITE" id="PS51387"/>
    </source>
</evidence>
<dbReference type="OrthoDB" id="9793944at2"/>
<evidence type="ECO:0000313" key="5">
    <source>
        <dbReference type="EMBL" id="SFU38156.1"/>
    </source>
</evidence>
<dbReference type="Gene3D" id="3.30.390.50">
    <property type="entry name" value="CO dehydrogenase flavoprotein, C-terminal domain"/>
    <property type="match status" value="1"/>
</dbReference>
<dbReference type="InterPro" id="IPR036318">
    <property type="entry name" value="FAD-bd_PCMH-like_sf"/>
</dbReference>
<proteinExistence type="predicted"/>
<sequence>MIPSAFDYVRPGSVAEALGQLAQGGEGAKLMSGGHSLLPMMKLRLAAPSTLIDISALAELQGISVGADEVVIGAATTHAQLEHHAEVARALPLIPATAHLIADPPVRNRGTIGGALAHADPSADWPAAMLALEATIDVTGPQGSRSIPADAFFKGLFETDLGPDELLVRVRIPVAPGRRMAYRKFRHPASGYAVAGVAVVLEFESGRCGGGRIAVTGFAEHAFRARLAEAALAGYAGQPDRTERLLDLAFDGVSPLEDRFADAGYRTQLGRTMLRRALADALATE</sequence>
<feature type="domain" description="FAD-binding PCMH-type" evidence="4">
    <location>
        <begin position="1"/>
        <end position="177"/>
    </location>
</feature>
<gene>
    <name evidence="5" type="ORF">SAMN05216552_1002196</name>
</gene>
<dbReference type="InterPro" id="IPR002346">
    <property type="entry name" value="Mopterin_DH_FAD-bd"/>
</dbReference>
<dbReference type="Gene3D" id="3.30.43.10">
    <property type="entry name" value="Uridine Diphospho-n-acetylenolpyruvylglucosamine Reductase, domain 2"/>
    <property type="match status" value="1"/>
</dbReference>
<evidence type="ECO:0000313" key="6">
    <source>
        <dbReference type="Proteomes" id="UP000199391"/>
    </source>
</evidence>
<dbReference type="PROSITE" id="PS51387">
    <property type="entry name" value="FAD_PCMH"/>
    <property type="match status" value="1"/>
</dbReference>
<keyword evidence="1" id="KW-0285">Flavoprotein</keyword>
<dbReference type="InterPro" id="IPR016169">
    <property type="entry name" value="FAD-bd_PCMH_sub2"/>
</dbReference>
<dbReference type="RefSeq" id="WP_093553395.1">
    <property type="nucleotide sequence ID" value="NZ_FPBO01000002.1"/>
</dbReference>
<dbReference type="SMART" id="SM01092">
    <property type="entry name" value="CO_deh_flav_C"/>
    <property type="match status" value="1"/>
</dbReference>
<keyword evidence="2" id="KW-0274">FAD</keyword>
<dbReference type="PANTHER" id="PTHR42659">
    <property type="entry name" value="XANTHINE DEHYDROGENASE SUBUNIT C-RELATED"/>
    <property type="match status" value="1"/>
</dbReference>
<dbReference type="InterPro" id="IPR005107">
    <property type="entry name" value="CO_DH_flav_C"/>
</dbReference>
<dbReference type="PANTHER" id="PTHR42659:SF2">
    <property type="entry name" value="XANTHINE DEHYDROGENASE SUBUNIT C-RELATED"/>
    <property type="match status" value="1"/>
</dbReference>
<dbReference type="FunFam" id="3.30.465.10:FF:000017">
    <property type="entry name" value="Xanthine dehydrogenase, FAD binding subunit"/>
    <property type="match status" value="1"/>
</dbReference>
<dbReference type="InterPro" id="IPR016166">
    <property type="entry name" value="FAD-bd_PCMH"/>
</dbReference>
<evidence type="ECO:0000256" key="2">
    <source>
        <dbReference type="ARBA" id="ARBA00022827"/>
    </source>
</evidence>
<dbReference type="Pfam" id="PF00941">
    <property type="entry name" value="FAD_binding_5"/>
    <property type="match status" value="1"/>
</dbReference>
<protein>
    <submittedName>
        <fullName evidence="5">Carbon monoxide dehydrogenase, medium subunit</fullName>
    </submittedName>
</protein>
<dbReference type="STRING" id="1035707.SAMN05216552_1002196"/>
<dbReference type="Proteomes" id="UP000199391">
    <property type="component" value="Unassembled WGS sequence"/>
</dbReference>
<dbReference type="InterPro" id="IPR051312">
    <property type="entry name" value="Diverse_Substr_Oxidored"/>
</dbReference>
<dbReference type="InterPro" id="IPR016167">
    <property type="entry name" value="FAD-bd_PCMH_sub1"/>
</dbReference>
<dbReference type="GO" id="GO:0071949">
    <property type="term" value="F:FAD binding"/>
    <property type="evidence" value="ECO:0007669"/>
    <property type="project" value="InterPro"/>
</dbReference>
<dbReference type="SUPFAM" id="SSF56176">
    <property type="entry name" value="FAD-binding/transporter-associated domain-like"/>
    <property type="match status" value="1"/>
</dbReference>
<reference evidence="6" key="1">
    <citation type="submission" date="2016-10" db="EMBL/GenBank/DDBJ databases">
        <authorList>
            <person name="Varghese N."/>
            <person name="Submissions S."/>
        </authorList>
    </citation>
    <scope>NUCLEOTIDE SEQUENCE [LARGE SCALE GENOMIC DNA]</scope>
    <source>
        <strain evidence="6">CGMCC 1.11014</strain>
    </source>
</reference>
<dbReference type="EMBL" id="FPBO01000002">
    <property type="protein sequence ID" value="SFU38156.1"/>
    <property type="molecule type" value="Genomic_DNA"/>
</dbReference>
<name>A0A1I7FQ53_9BURK</name>
<organism evidence="5 6">
    <name type="scientific">Pseudoduganella namucuonensis</name>
    <dbReference type="NCBI Taxonomy" id="1035707"/>
    <lineage>
        <taxon>Bacteria</taxon>
        <taxon>Pseudomonadati</taxon>
        <taxon>Pseudomonadota</taxon>
        <taxon>Betaproteobacteria</taxon>
        <taxon>Burkholderiales</taxon>
        <taxon>Oxalobacteraceae</taxon>
        <taxon>Telluria group</taxon>
        <taxon>Pseudoduganella</taxon>
    </lineage>
</organism>
<dbReference type="Pfam" id="PF03450">
    <property type="entry name" value="CO_deh_flav_C"/>
    <property type="match status" value="1"/>
</dbReference>
<evidence type="ECO:0000256" key="3">
    <source>
        <dbReference type="ARBA" id="ARBA00023002"/>
    </source>
</evidence>
<dbReference type="Gene3D" id="3.30.465.10">
    <property type="match status" value="1"/>
</dbReference>
<accession>A0A1I7FQ53</accession>
<keyword evidence="3" id="KW-0560">Oxidoreductase</keyword>
<dbReference type="GO" id="GO:0016491">
    <property type="term" value="F:oxidoreductase activity"/>
    <property type="evidence" value="ECO:0007669"/>
    <property type="project" value="UniProtKB-KW"/>
</dbReference>
<keyword evidence="6" id="KW-1185">Reference proteome</keyword>
<evidence type="ECO:0000256" key="1">
    <source>
        <dbReference type="ARBA" id="ARBA00022630"/>
    </source>
</evidence>